<evidence type="ECO:0008006" key="2">
    <source>
        <dbReference type="Google" id="ProtNLM"/>
    </source>
</evidence>
<gene>
    <name evidence="1" type="ORF">DA73_0208895</name>
</gene>
<dbReference type="STRING" id="1479485.DA73_0208895"/>
<sequence length="216" mass="25688">MNDQQLKELALKIQQQPINTTARRVALSKLICGIYRSGKLYCSYKCKFQKVYQDIYDEALQNLFLYVCKNIDKYDPERSEFMTWINMLLNQRFFKEAIPKILGKGREIQVESSFLENLEALPFEESNGEDDCVTAFQKIRQYIEKDPKSIFQQAYMKKYPKVNFREIAIKKWSGISWKEMSDEFDIPIPTLSNFYQRCLEKFRDDLREVCGLETIQ</sequence>
<name>A0A0C1R4X8_9CYAN</name>
<dbReference type="EMBL" id="JHEG02000026">
    <property type="protein sequence ID" value="KIE12609.1"/>
    <property type="molecule type" value="Genomic_DNA"/>
</dbReference>
<organism evidence="1">
    <name type="scientific">Tolypothrix bouteillei VB521301</name>
    <dbReference type="NCBI Taxonomy" id="1479485"/>
    <lineage>
        <taxon>Bacteria</taxon>
        <taxon>Bacillati</taxon>
        <taxon>Cyanobacteriota</taxon>
        <taxon>Cyanophyceae</taxon>
        <taxon>Nostocales</taxon>
        <taxon>Tolypothrichaceae</taxon>
        <taxon>Tolypothrix</taxon>
    </lineage>
</organism>
<evidence type="ECO:0000313" key="1">
    <source>
        <dbReference type="EMBL" id="KIE12609.1"/>
    </source>
</evidence>
<protein>
    <recommendedName>
        <fullName evidence="2">Sigma-70 family RNA polymerase sigma factor</fullName>
    </recommendedName>
</protein>
<reference evidence="1" key="1">
    <citation type="journal article" date="2015" name="Genome Announc.">
        <title>Draft Genome Sequence of Tolypothrix boutellei Strain VB521301.</title>
        <authorList>
            <person name="Chandrababunaidu M.M."/>
            <person name="Singh D."/>
            <person name="Sen D."/>
            <person name="Bhan S."/>
            <person name="Das S."/>
            <person name="Gupta A."/>
            <person name="Adhikary S.P."/>
            <person name="Tripathy S."/>
        </authorList>
    </citation>
    <scope>NUCLEOTIDE SEQUENCE</scope>
    <source>
        <strain evidence="1">VB521301</strain>
    </source>
</reference>
<proteinExistence type="predicted"/>
<comment type="caution">
    <text evidence="1">The sequence shown here is derived from an EMBL/GenBank/DDBJ whole genome shotgun (WGS) entry which is preliminary data.</text>
</comment>
<accession>A0A0C1R4X8</accession>
<dbReference type="OrthoDB" id="451633at2"/>
<dbReference type="AlphaFoldDB" id="A0A0C1R4X8"/>